<feature type="domain" description="Nudix hydrolase" evidence="3">
    <location>
        <begin position="40"/>
        <end position="169"/>
    </location>
</feature>
<protein>
    <submittedName>
        <fullName evidence="4">NUDIX hydrolase</fullName>
    </submittedName>
</protein>
<dbReference type="GO" id="GO:0005829">
    <property type="term" value="C:cytosol"/>
    <property type="evidence" value="ECO:0007669"/>
    <property type="project" value="TreeGrafter"/>
</dbReference>
<comment type="caution">
    <text evidence="4">The sequence shown here is derived from an EMBL/GenBank/DDBJ whole genome shotgun (WGS) entry which is preliminary data.</text>
</comment>
<dbReference type="EMBL" id="JAPRFR010000002">
    <property type="protein sequence ID" value="MCZ0725986.1"/>
    <property type="molecule type" value="Genomic_DNA"/>
</dbReference>
<dbReference type="CDD" id="cd03424">
    <property type="entry name" value="NUDIX_ADPRase_Nudt5_UGPPase_Nudt14"/>
    <property type="match status" value="1"/>
</dbReference>
<keyword evidence="2 4" id="KW-0378">Hydrolase</keyword>
<evidence type="ECO:0000256" key="2">
    <source>
        <dbReference type="ARBA" id="ARBA00022801"/>
    </source>
</evidence>
<proteinExistence type="predicted"/>
<evidence type="ECO:0000313" key="4">
    <source>
        <dbReference type="EMBL" id="MCZ0725986.1"/>
    </source>
</evidence>
<keyword evidence="5" id="KW-1185">Reference proteome</keyword>
<dbReference type="AlphaFoldDB" id="A0A9X3FPP9"/>
<dbReference type="Pfam" id="PF00293">
    <property type="entry name" value="NUDIX"/>
    <property type="match status" value="1"/>
</dbReference>
<dbReference type="PROSITE" id="PS51462">
    <property type="entry name" value="NUDIX"/>
    <property type="match status" value="1"/>
</dbReference>
<evidence type="ECO:0000256" key="1">
    <source>
        <dbReference type="ARBA" id="ARBA00001946"/>
    </source>
</evidence>
<evidence type="ECO:0000259" key="3">
    <source>
        <dbReference type="PROSITE" id="PS51462"/>
    </source>
</evidence>
<sequence length="184" mass="21008">MKFQEKTIDKKTIFQGQLIDLEEHTVEIFNGQHAKREVIRHAPAVGILAIQDDQIVLVKQYRKAIEKPILEIPAGLVDPGEDLLQAAKRELAEETQLAANDWQELDSFYTSPGFLDEKITIFSSQNIYSLDQAPDQDDDEHIELHYLNHEQAHAAIAQGEICDMKTIYAINQWDIQRLANEKGD</sequence>
<dbReference type="PANTHER" id="PTHR11839">
    <property type="entry name" value="UDP/ADP-SUGAR PYROPHOSPHATASE"/>
    <property type="match status" value="1"/>
</dbReference>
<comment type="cofactor">
    <cofactor evidence="1">
        <name>Mg(2+)</name>
        <dbReference type="ChEBI" id="CHEBI:18420"/>
    </cofactor>
</comment>
<dbReference type="InterPro" id="IPR015797">
    <property type="entry name" value="NUDIX_hydrolase-like_dom_sf"/>
</dbReference>
<name>A0A9X3FPP9_9LACT</name>
<dbReference type="InterPro" id="IPR000086">
    <property type="entry name" value="NUDIX_hydrolase_dom"/>
</dbReference>
<reference evidence="4" key="1">
    <citation type="submission" date="2022-12" db="EMBL/GenBank/DDBJ databases">
        <title>Description and comparative metabolic analysis of Aerococcus sp. nov., isolated from the feces of a pig.</title>
        <authorList>
            <person name="Chang Y.-H."/>
        </authorList>
    </citation>
    <scope>NUCLEOTIDE SEQUENCE</scope>
    <source>
        <strain evidence="4">YH-aer222</strain>
    </source>
</reference>
<dbReference type="RefSeq" id="WP_268752317.1">
    <property type="nucleotide sequence ID" value="NZ_JAPRFQ010000002.1"/>
</dbReference>
<dbReference type="SUPFAM" id="SSF55811">
    <property type="entry name" value="Nudix"/>
    <property type="match status" value="1"/>
</dbReference>
<dbReference type="PANTHER" id="PTHR11839:SF18">
    <property type="entry name" value="NUDIX HYDROLASE DOMAIN-CONTAINING PROTEIN"/>
    <property type="match status" value="1"/>
</dbReference>
<dbReference type="GO" id="GO:0016787">
    <property type="term" value="F:hydrolase activity"/>
    <property type="evidence" value="ECO:0007669"/>
    <property type="project" value="UniProtKB-KW"/>
</dbReference>
<organism evidence="4 5">
    <name type="scientific">Aerococcus kribbianus</name>
    <dbReference type="NCBI Taxonomy" id="2999064"/>
    <lineage>
        <taxon>Bacteria</taxon>
        <taxon>Bacillati</taxon>
        <taxon>Bacillota</taxon>
        <taxon>Bacilli</taxon>
        <taxon>Lactobacillales</taxon>
        <taxon>Aerococcaceae</taxon>
        <taxon>Aerococcus</taxon>
    </lineage>
</organism>
<dbReference type="FunFam" id="3.90.79.10:FF:000024">
    <property type="entry name" value="ADP-ribose pyrophosphatase"/>
    <property type="match status" value="1"/>
</dbReference>
<evidence type="ECO:0000313" key="5">
    <source>
        <dbReference type="Proteomes" id="UP001146670"/>
    </source>
</evidence>
<dbReference type="GO" id="GO:0006753">
    <property type="term" value="P:nucleoside phosphate metabolic process"/>
    <property type="evidence" value="ECO:0007669"/>
    <property type="project" value="TreeGrafter"/>
</dbReference>
<dbReference type="GO" id="GO:0019693">
    <property type="term" value="P:ribose phosphate metabolic process"/>
    <property type="evidence" value="ECO:0007669"/>
    <property type="project" value="TreeGrafter"/>
</dbReference>
<accession>A0A9X3FPP9</accession>
<dbReference type="Proteomes" id="UP001146670">
    <property type="component" value="Unassembled WGS sequence"/>
</dbReference>
<gene>
    <name evidence="4" type="ORF">OW157_05300</name>
</gene>
<dbReference type="Gene3D" id="3.90.79.10">
    <property type="entry name" value="Nucleoside Triphosphate Pyrophosphohydrolase"/>
    <property type="match status" value="1"/>
</dbReference>